<evidence type="ECO:0000256" key="6">
    <source>
        <dbReference type="ARBA" id="ARBA00022932"/>
    </source>
</evidence>
<dbReference type="GO" id="GO:0006302">
    <property type="term" value="P:double-strand break repair"/>
    <property type="evidence" value="ECO:0007669"/>
    <property type="project" value="TreeGrafter"/>
</dbReference>
<keyword evidence="3" id="KW-0808">Transferase</keyword>
<evidence type="ECO:0000256" key="4">
    <source>
        <dbReference type="ARBA" id="ARBA00022695"/>
    </source>
</evidence>
<dbReference type="Pfam" id="PF00476">
    <property type="entry name" value="DNA_pol_A"/>
    <property type="match status" value="1"/>
</dbReference>
<evidence type="ECO:0000259" key="9">
    <source>
        <dbReference type="SMART" id="SM00482"/>
    </source>
</evidence>
<evidence type="ECO:0000256" key="1">
    <source>
        <dbReference type="ARBA" id="ARBA00007705"/>
    </source>
</evidence>
<dbReference type="EMBL" id="CP126084">
    <property type="protein sequence ID" value="WHX50530.1"/>
    <property type="molecule type" value="Genomic_DNA"/>
</dbReference>
<dbReference type="InterPro" id="IPR002298">
    <property type="entry name" value="DNA_polymerase_A"/>
</dbReference>
<dbReference type="Gene3D" id="1.10.150.20">
    <property type="entry name" value="5' to 3' exonuclease, C-terminal subdomain"/>
    <property type="match status" value="1"/>
</dbReference>
<dbReference type="RefSeq" id="WP_283927591.1">
    <property type="nucleotide sequence ID" value="NZ_CP126084.1"/>
</dbReference>
<dbReference type="PANTHER" id="PTHR10133">
    <property type="entry name" value="DNA POLYMERASE I"/>
    <property type="match status" value="1"/>
</dbReference>
<organism evidence="10 11">
    <name type="scientific">Paenibacillus woosongensis</name>
    <dbReference type="NCBI Taxonomy" id="307580"/>
    <lineage>
        <taxon>Bacteria</taxon>
        <taxon>Bacillati</taxon>
        <taxon>Bacillota</taxon>
        <taxon>Bacilli</taxon>
        <taxon>Bacillales</taxon>
        <taxon>Paenibacillaceae</taxon>
        <taxon>Paenibacillus</taxon>
    </lineage>
</organism>
<feature type="domain" description="DNA-directed DNA polymerase family A palm" evidence="9">
    <location>
        <begin position="373"/>
        <end position="624"/>
    </location>
</feature>
<keyword evidence="6" id="KW-0239">DNA-directed DNA polymerase</keyword>
<dbReference type="InterPro" id="IPR019760">
    <property type="entry name" value="DNA-dir_DNA_pol_A_CS"/>
</dbReference>
<sequence length="658" mass="73974">MRHLSIDIETYSSVDIKKSGLYKYVQSPDFEILLFAYSWDGGPVEIVDLKQGEFIPHEVIQALFATDTTKHAYSAAFEWYCLCKHFAVTRPDTWLKQWRCTQIHGLYLGYPAGLGKVGEAMGLPQDKKKMGVGGSLIRTFCVPCKPTKANGQRTRTLPHHEPEKWELFKQYCIGDVVAEMEILRRLSVFPVPDQEWQLWQLDQRINARGIACDLELVEGALAIDEQITAELMAEAVQLSGLDNPKSVQQLKKWLSEEIGEEVDNLRKDTVSELIQGVEEGRAKRVLEIRQELSKTSVKKYLAMKTVACEDGRVRGLLQFYGANRTGRWAGRLVQVQNLPRNYLSTLGFARELVRERNINMLKLMYGNVPDTLSQLIRTAFIAPNGKKLLVADFSAIEARVIAWLAGEQWRLDVFASHGKIYEASASQMFGVPIESIGKDSDLRQKGKVSELALGYQGGKGALISMGALEMGLTEEELPEIVMRWRNANRRIVDLWFTLEAAAIEVMETGQPVGVKGLIFARESHYGNGLDFFTIQLPSGRKLYYVEPTLALNDFGKTALHYKGPDQKTGKWTTLSTYGGKLTENVVQAIARDCLAVTLMRADQAGFETVLHVHDELGVESERSEDLDRILELMAQPVVWAPGLPLKGDGFVTEFYMKD</sequence>
<dbReference type="PROSITE" id="PS00447">
    <property type="entry name" value="DNA_POLYMERASE_A"/>
    <property type="match status" value="1"/>
</dbReference>
<proteinExistence type="inferred from homology"/>
<dbReference type="InterPro" id="IPR043502">
    <property type="entry name" value="DNA/RNA_pol_sf"/>
</dbReference>
<dbReference type="SUPFAM" id="SSF56672">
    <property type="entry name" value="DNA/RNA polymerases"/>
    <property type="match status" value="1"/>
</dbReference>
<evidence type="ECO:0000313" key="11">
    <source>
        <dbReference type="Proteomes" id="UP001177943"/>
    </source>
</evidence>
<evidence type="ECO:0000313" key="10">
    <source>
        <dbReference type="EMBL" id="WHX50530.1"/>
    </source>
</evidence>
<dbReference type="GO" id="GO:0003887">
    <property type="term" value="F:DNA-directed DNA polymerase activity"/>
    <property type="evidence" value="ECO:0007669"/>
    <property type="project" value="UniProtKB-KW"/>
</dbReference>
<name>A0AA95KX64_9BACL</name>
<keyword evidence="7" id="KW-0238">DNA-binding</keyword>
<comment type="similarity">
    <text evidence="1">Belongs to the DNA polymerase type-A family.</text>
</comment>
<comment type="catalytic activity">
    <reaction evidence="8">
        <text>DNA(n) + a 2'-deoxyribonucleoside 5'-triphosphate = DNA(n+1) + diphosphate</text>
        <dbReference type="Rhea" id="RHEA:22508"/>
        <dbReference type="Rhea" id="RHEA-COMP:17339"/>
        <dbReference type="Rhea" id="RHEA-COMP:17340"/>
        <dbReference type="ChEBI" id="CHEBI:33019"/>
        <dbReference type="ChEBI" id="CHEBI:61560"/>
        <dbReference type="ChEBI" id="CHEBI:173112"/>
        <dbReference type="EC" id="2.7.7.7"/>
    </reaction>
</comment>
<dbReference type="PANTHER" id="PTHR10133:SF27">
    <property type="entry name" value="DNA POLYMERASE NU"/>
    <property type="match status" value="1"/>
</dbReference>
<dbReference type="KEGG" id="pwn:QNH46_07745"/>
<evidence type="ECO:0000256" key="2">
    <source>
        <dbReference type="ARBA" id="ARBA00012417"/>
    </source>
</evidence>
<reference evidence="10" key="1">
    <citation type="submission" date="2023-05" db="EMBL/GenBank/DDBJ databases">
        <title>Comparative genomics of Bacillaceae isolates and their secondary metabolite potential.</title>
        <authorList>
            <person name="Song L."/>
            <person name="Nielsen L.J."/>
            <person name="Mohite O."/>
            <person name="Xu X."/>
            <person name="Weber T."/>
            <person name="Kovacs A.T."/>
        </authorList>
    </citation>
    <scope>NUCLEOTIDE SEQUENCE</scope>
    <source>
        <strain evidence="10">B2_4</strain>
    </source>
</reference>
<evidence type="ECO:0000256" key="7">
    <source>
        <dbReference type="ARBA" id="ARBA00023125"/>
    </source>
</evidence>
<dbReference type="AlphaFoldDB" id="A0AA95KX64"/>
<dbReference type="CDD" id="cd08642">
    <property type="entry name" value="DNA_pol_A_pol_I_A"/>
    <property type="match status" value="1"/>
</dbReference>
<protein>
    <recommendedName>
        <fullName evidence="2">DNA-directed DNA polymerase</fullName>
        <ecNumber evidence="2">2.7.7.7</ecNumber>
    </recommendedName>
</protein>
<dbReference type="SMART" id="SM00482">
    <property type="entry name" value="POLAc"/>
    <property type="match status" value="1"/>
</dbReference>
<keyword evidence="5" id="KW-0235">DNA replication</keyword>
<dbReference type="InterPro" id="IPR001098">
    <property type="entry name" value="DNA-dir_DNA_pol_A_palm_dom"/>
</dbReference>
<evidence type="ECO:0000256" key="3">
    <source>
        <dbReference type="ARBA" id="ARBA00022679"/>
    </source>
</evidence>
<evidence type="ECO:0000256" key="8">
    <source>
        <dbReference type="ARBA" id="ARBA00049244"/>
    </source>
</evidence>
<dbReference type="Gene3D" id="3.30.70.370">
    <property type="match status" value="1"/>
</dbReference>
<evidence type="ECO:0000256" key="5">
    <source>
        <dbReference type="ARBA" id="ARBA00022705"/>
    </source>
</evidence>
<dbReference type="Proteomes" id="UP001177943">
    <property type="component" value="Chromosome"/>
</dbReference>
<accession>A0AA95KX64</accession>
<gene>
    <name evidence="10" type="ORF">QNH46_07745</name>
</gene>
<keyword evidence="4" id="KW-0548">Nucleotidyltransferase</keyword>
<dbReference type="GO" id="GO:0006261">
    <property type="term" value="P:DNA-templated DNA replication"/>
    <property type="evidence" value="ECO:0007669"/>
    <property type="project" value="InterPro"/>
</dbReference>
<dbReference type="EC" id="2.7.7.7" evidence="2"/>
<dbReference type="GO" id="GO:0003677">
    <property type="term" value="F:DNA binding"/>
    <property type="evidence" value="ECO:0007669"/>
    <property type="project" value="UniProtKB-KW"/>
</dbReference>